<dbReference type="PANTHER" id="PTHR46825">
    <property type="entry name" value="D-ALANYL-D-ALANINE-CARBOXYPEPTIDASE/ENDOPEPTIDASE AMPH"/>
    <property type="match status" value="1"/>
</dbReference>
<dbReference type="STRING" id="623280.SAMN05660226_02385"/>
<dbReference type="InterPro" id="IPR021860">
    <property type="entry name" value="Peptidase_S12_Pab87-rel_C"/>
</dbReference>
<dbReference type="SUPFAM" id="SSF56601">
    <property type="entry name" value="beta-lactamase/transpeptidase-like"/>
    <property type="match status" value="1"/>
</dbReference>
<feature type="domain" description="Peptidase S12 Pab87-related C-terminal" evidence="2">
    <location>
        <begin position="417"/>
        <end position="522"/>
    </location>
</feature>
<dbReference type="Gene3D" id="3.40.710.10">
    <property type="entry name" value="DD-peptidase/beta-lactamase superfamily"/>
    <property type="match status" value="1"/>
</dbReference>
<gene>
    <name evidence="3" type="ORF">SAMN05660226_02385</name>
</gene>
<dbReference type="RefSeq" id="WP_176146184.1">
    <property type="nucleotide sequence ID" value="NZ_FUYS01000005.1"/>
</dbReference>
<dbReference type="Proteomes" id="UP000190541">
    <property type="component" value="Unassembled WGS sequence"/>
</dbReference>
<name>A0A1T5CVK7_9SPHI</name>
<dbReference type="InterPro" id="IPR050491">
    <property type="entry name" value="AmpC-like"/>
</dbReference>
<feature type="domain" description="Beta-lactamase-related" evidence="1">
    <location>
        <begin position="32"/>
        <end position="378"/>
    </location>
</feature>
<dbReference type="AlphaFoldDB" id="A0A1T5CVK7"/>
<reference evidence="3 4" key="1">
    <citation type="submission" date="2017-02" db="EMBL/GenBank/DDBJ databases">
        <authorList>
            <person name="Peterson S.W."/>
        </authorList>
    </citation>
    <scope>NUCLEOTIDE SEQUENCE [LARGE SCALE GENOMIC DNA]</scope>
    <source>
        <strain evidence="3 4">DSM 22899</strain>
    </source>
</reference>
<dbReference type="PANTHER" id="PTHR46825:SF15">
    <property type="entry name" value="BETA-LACTAMASE-RELATED DOMAIN-CONTAINING PROTEIN"/>
    <property type="match status" value="1"/>
</dbReference>
<dbReference type="InterPro" id="IPR001466">
    <property type="entry name" value="Beta-lactam-related"/>
</dbReference>
<evidence type="ECO:0000313" key="4">
    <source>
        <dbReference type="Proteomes" id="UP000190541"/>
    </source>
</evidence>
<evidence type="ECO:0000259" key="2">
    <source>
        <dbReference type="Pfam" id="PF11954"/>
    </source>
</evidence>
<organism evidence="3 4">
    <name type="scientific">Parapedobacter luteus</name>
    <dbReference type="NCBI Taxonomy" id="623280"/>
    <lineage>
        <taxon>Bacteria</taxon>
        <taxon>Pseudomonadati</taxon>
        <taxon>Bacteroidota</taxon>
        <taxon>Sphingobacteriia</taxon>
        <taxon>Sphingobacteriales</taxon>
        <taxon>Sphingobacteriaceae</taxon>
        <taxon>Parapedobacter</taxon>
    </lineage>
</organism>
<dbReference type="InterPro" id="IPR012338">
    <property type="entry name" value="Beta-lactam/transpept-like"/>
</dbReference>
<protein>
    <submittedName>
        <fullName evidence="3">CubicO group peptidase, beta-lactamase class C family</fullName>
    </submittedName>
</protein>
<dbReference type="Pfam" id="PF00144">
    <property type="entry name" value="Beta-lactamase"/>
    <property type="match status" value="1"/>
</dbReference>
<dbReference type="Pfam" id="PF11954">
    <property type="entry name" value="DUF3471"/>
    <property type="match status" value="1"/>
</dbReference>
<sequence>MKGRHLGYTVWLLCCLLALPRLELKGQPGLGFDEYVAKVLDGFQVPGMAIAVVKDGRTVLSTGYGVKTLGSTDAVDAHTLFPIASNTKAFTATALALLVEEGTIRWDEPVIRYMPWFRMADPWVTEALTVRDLLVHRSGIAPYAGDLLQFPPSTYSRKEVVEKLRYLPLTTSFRSTYAYDNVLYLAAGQLIEEVSGMTWEQFVQTRILNVVGMTESIPYIAAFDSLENVATSHIPIDGTVKPLYTFSRQSIANLTNPAGGMLSNATDMARWLTTQLDSGKTPRGERLFSPKTARELWTGVTPMPIPQAPEWLAPAQQDFTSYALGFRTFTYRGIKAVSHGGALDGFVSHVIFFPSLDLGIAVLTNQQCTNAYQAVINRIVDDYIDSPPFDWLSAYLRAEKQRLQRLDELDSETATKRATGTSPSLDLGQYTGKYRDDWYGDISIANTDSGLRIRFEHSPLLTGRLEHWQYDTFVAIWDTPELRADAFVTFMLDHQGKVARITMTAVSARTDVSFDFHDLDIRPVPAPKTD</sequence>
<dbReference type="Gene3D" id="2.40.128.600">
    <property type="match status" value="1"/>
</dbReference>
<proteinExistence type="predicted"/>
<evidence type="ECO:0000313" key="3">
    <source>
        <dbReference type="EMBL" id="SKB63407.1"/>
    </source>
</evidence>
<evidence type="ECO:0000259" key="1">
    <source>
        <dbReference type="Pfam" id="PF00144"/>
    </source>
</evidence>
<keyword evidence="4" id="KW-1185">Reference proteome</keyword>
<accession>A0A1T5CVK7</accession>
<dbReference type="EMBL" id="FUYS01000005">
    <property type="protein sequence ID" value="SKB63407.1"/>
    <property type="molecule type" value="Genomic_DNA"/>
</dbReference>